<gene>
    <name evidence="3" type="ORF">CEP64_10410</name>
</gene>
<dbReference type="PRINTS" id="PR01543">
    <property type="entry name" value="ANATRNSFRASE"/>
</dbReference>
<protein>
    <submittedName>
        <fullName evidence="3">Arylamine N-acetyltransferase</fullName>
    </submittedName>
</protein>
<organism evidence="3 4">
    <name type="scientific">Mammaliicoccus sciuri</name>
    <name type="common">Staphylococcus sciuri</name>
    <dbReference type="NCBI Taxonomy" id="1296"/>
    <lineage>
        <taxon>Bacteria</taxon>
        <taxon>Bacillati</taxon>
        <taxon>Bacillota</taxon>
        <taxon>Bacilli</taxon>
        <taxon>Bacillales</taxon>
        <taxon>Staphylococcaceae</taxon>
        <taxon>Mammaliicoccus</taxon>
    </lineage>
</organism>
<reference evidence="4" key="1">
    <citation type="submission" date="2017-06" db="EMBL/GenBank/DDBJ databases">
        <title>FDA dAtabase for Regulatory Grade micrObial Sequences (FDA-ARGOS): Supporting development and validation of Infectious Disease Dx tests.</title>
        <authorList>
            <person name="Goldberg B."/>
            <person name="Campos J."/>
            <person name="Tallon L."/>
            <person name="Sadzewicz L."/>
            <person name="Sengamalay N."/>
            <person name="Ott S."/>
            <person name="Godinez A."/>
            <person name="Nagaraj S."/>
            <person name="Vavikolanu K."/>
            <person name="Nadendla S."/>
            <person name="George J."/>
            <person name="Geyer C."/>
            <person name="Sichtig H."/>
        </authorList>
    </citation>
    <scope>NUCLEOTIDE SEQUENCE [LARGE SCALE GENOMIC DNA]</scope>
    <source>
        <strain evidence="4">FDAARGOS_285</strain>
    </source>
</reference>
<proteinExistence type="inferred from homology"/>
<dbReference type="KEGG" id="sscu:CEP64_10410"/>
<dbReference type="Proteomes" id="UP000197058">
    <property type="component" value="Chromosome"/>
</dbReference>
<sequence>MNILQFEDYLKIDTEFFNQVDLRTLNHYIERFMYTVPFENISVQNKEPISVNVDVLFNKIVHRHRGGFCYELNTIFQYYLKEKGFKVDRVSGTIHTPDDNWSRDGSHMSTIVHLDQPYIADVGFGDLPTKAIPISDPDNIQVIDDTNGHYRAILDKDSVIHLQKQLDDQSWRTSYLTNEISRPWDFFIEHLDYNEHNPDSIFVQKLIITMATEYGRVSMSSDHLTITSQNHKQKESFKRDQYKAILKKYFGIVESIHTLES</sequence>
<evidence type="ECO:0000313" key="4">
    <source>
        <dbReference type="Proteomes" id="UP000197058"/>
    </source>
</evidence>
<dbReference type="EMBL" id="CP022046">
    <property type="protein sequence ID" value="ASE34991.1"/>
    <property type="molecule type" value="Genomic_DNA"/>
</dbReference>
<dbReference type="PANTHER" id="PTHR11786">
    <property type="entry name" value="N-HYDROXYARYLAMINE O-ACETYLTRANSFERASE"/>
    <property type="match status" value="1"/>
</dbReference>
<dbReference type="SUPFAM" id="SSF54001">
    <property type="entry name" value="Cysteine proteinases"/>
    <property type="match status" value="1"/>
</dbReference>
<accession>A0AAI8DID0</accession>
<evidence type="ECO:0000256" key="2">
    <source>
        <dbReference type="RuleBase" id="RU003452"/>
    </source>
</evidence>
<dbReference type="Gene3D" id="3.30.2140.20">
    <property type="match status" value="1"/>
</dbReference>
<dbReference type="InterPro" id="IPR001447">
    <property type="entry name" value="Arylamine_N-AcTrfase"/>
</dbReference>
<dbReference type="RefSeq" id="WP_084755218.1">
    <property type="nucleotide sequence ID" value="NZ_CP022046.2"/>
</dbReference>
<dbReference type="AlphaFoldDB" id="A0AAI8DID0"/>
<evidence type="ECO:0000313" key="3">
    <source>
        <dbReference type="EMBL" id="ASE34991.1"/>
    </source>
</evidence>
<comment type="similarity">
    <text evidence="1 2">Belongs to the arylamine N-acetyltransferase family.</text>
</comment>
<dbReference type="InterPro" id="IPR053710">
    <property type="entry name" value="Arylamine_NAT_domain_sf"/>
</dbReference>
<dbReference type="PANTHER" id="PTHR11786:SF0">
    <property type="entry name" value="ARYLAMINE N-ACETYLTRANSFERASE 4-RELATED"/>
    <property type="match status" value="1"/>
</dbReference>
<evidence type="ECO:0000256" key="1">
    <source>
        <dbReference type="ARBA" id="ARBA00006547"/>
    </source>
</evidence>
<dbReference type="InterPro" id="IPR038765">
    <property type="entry name" value="Papain-like_cys_pep_sf"/>
</dbReference>
<dbReference type="Pfam" id="PF00797">
    <property type="entry name" value="Acetyltransf_2"/>
    <property type="match status" value="1"/>
</dbReference>
<dbReference type="GO" id="GO:0016407">
    <property type="term" value="F:acetyltransferase activity"/>
    <property type="evidence" value="ECO:0007669"/>
    <property type="project" value="InterPro"/>
</dbReference>
<name>A0AAI8DID0_MAMSC</name>